<name>A0ABU3QY95_9GAMM</name>
<feature type="chain" id="PRO_5045764347" evidence="1">
    <location>
        <begin position="21"/>
        <end position="413"/>
    </location>
</feature>
<dbReference type="InterPro" id="IPR052036">
    <property type="entry name" value="Hydrolase/PRTase-associated"/>
</dbReference>
<dbReference type="RefSeq" id="WP_315946124.1">
    <property type="nucleotide sequence ID" value="NZ_JAWCUA010000003.1"/>
</dbReference>
<evidence type="ECO:0000256" key="1">
    <source>
        <dbReference type="SAM" id="SignalP"/>
    </source>
</evidence>
<gene>
    <name evidence="2" type="ORF">RT723_05090</name>
</gene>
<accession>A0ABU3QY95</accession>
<comment type="caution">
    <text evidence="2">The sequence shown here is derived from an EMBL/GenBank/DDBJ whole genome shotgun (WGS) entry which is preliminary data.</text>
</comment>
<dbReference type="InterPro" id="IPR007815">
    <property type="entry name" value="Emycin_Estase"/>
</dbReference>
<dbReference type="Proteomes" id="UP001257914">
    <property type="component" value="Unassembled WGS sequence"/>
</dbReference>
<dbReference type="Gene3D" id="3.40.1660.10">
    <property type="entry name" value="EreA-like (biosynthetic domain)"/>
    <property type="match status" value="2"/>
</dbReference>
<evidence type="ECO:0000313" key="3">
    <source>
        <dbReference type="Proteomes" id="UP001257914"/>
    </source>
</evidence>
<dbReference type="Pfam" id="PF05139">
    <property type="entry name" value="Erythro_esteras"/>
    <property type="match status" value="1"/>
</dbReference>
<keyword evidence="3" id="KW-1185">Reference proteome</keyword>
<organism evidence="2 3">
    <name type="scientific">Psychrosphaera aquimarina</name>
    <dbReference type="NCBI Taxonomy" id="2044854"/>
    <lineage>
        <taxon>Bacteria</taxon>
        <taxon>Pseudomonadati</taxon>
        <taxon>Pseudomonadota</taxon>
        <taxon>Gammaproteobacteria</taxon>
        <taxon>Alteromonadales</taxon>
        <taxon>Pseudoalteromonadaceae</taxon>
        <taxon>Psychrosphaera</taxon>
    </lineage>
</organism>
<dbReference type="EMBL" id="JAWCUA010000003">
    <property type="protein sequence ID" value="MDU0112384.1"/>
    <property type="molecule type" value="Genomic_DNA"/>
</dbReference>
<sequence length="413" mass="46526">MRNFLVNKFVLVLFSLFVNACTDLTVEKGTTNQKLTSQITQQVIDLSPTLKPNVDPIYHLDTTELEKVAQLLANKRIIALGEQTHGAGSVFALKVELIKYLYTHHGFELIVLESGVFEVEALFNMAKQNQSIADNAPGNIFYMYSNTAEVKPLFEFLNQQIPINPELIFAGFDSQHTGSISNQHLVHQLSLALKSSSEDLTLLPQWPQTSHTIQAILNVSRERLELDQEAMFLQTITQIQDLFLSDNNLYWYRISKGLEAQAKRQWSIADTRSAEMGENIKWLAQQYPHKKMIVWAHIGHLSKKAGTGINAGQVIHQAYGDDYFVVHFTGASGSYVDFVDLQVKDITYPQADSLERTLANLNIDVGFVALSDLSIEDQTMSAFTFNFGSPVTAPKWQTYWDGIFFINKIKPAS</sequence>
<feature type="signal peptide" evidence="1">
    <location>
        <begin position="1"/>
        <end position="20"/>
    </location>
</feature>
<dbReference type="CDD" id="cd14728">
    <property type="entry name" value="Ere-like"/>
    <property type="match status" value="1"/>
</dbReference>
<keyword evidence="1" id="KW-0732">Signal</keyword>
<dbReference type="PANTHER" id="PTHR31299">
    <property type="entry name" value="ESTERASE, PUTATIVE (AFU_ORTHOLOGUE AFUA_1G05850)-RELATED"/>
    <property type="match status" value="1"/>
</dbReference>
<dbReference type="PANTHER" id="PTHR31299:SF0">
    <property type="entry name" value="ESTERASE, PUTATIVE (AFU_ORTHOLOGUE AFUA_1G05850)-RELATED"/>
    <property type="match status" value="1"/>
</dbReference>
<reference evidence="2 3" key="1">
    <citation type="submission" date="2023-10" db="EMBL/GenBank/DDBJ databases">
        <title>Psychrosphaera aquimaarina strain SW33 isolated from seawater.</title>
        <authorList>
            <person name="Bayburt H."/>
            <person name="Kim J.M."/>
            <person name="Choi B.J."/>
            <person name="Jeon C.O."/>
        </authorList>
    </citation>
    <scope>NUCLEOTIDE SEQUENCE [LARGE SCALE GENOMIC DNA]</scope>
    <source>
        <strain evidence="2 3">KCTC 52743</strain>
    </source>
</reference>
<proteinExistence type="predicted"/>
<evidence type="ECO:0000313" key="2">
    <source>
        <dbReference type="EMBL" id="MDU0112384.1"/>
    </source>
</evidence>
<dbReference type="SUPFAM" id="SSF159501">
    <property type="entry name" value="EreA/ChaN-like"/>
    <property type="match status" value="1"/>
</dbReference>
<protein>
    <submittedName>
        <fullName evidence="2">Erythromycin esterase family protein</fullName>
    </submittedName>
</protein>